<protein>
    <recommendedName>
        <fullName evidence="6">Pentatricopeptide repeat-containing protein</fullName>
    </recommendedName>
</protein>
<feature type="repeat" description="PPR" evidence="3">
    <location>
        <begin position="20"/>
        <end position="54"/>
    </location>
</feature>
<evidence type="ECO:0000313" key="5">
    <source>
        <dbReference type="Proteomes" id="UP000796880"/>
    </source>
</evidence>
<evidence type="ECO:0000313" key="4">
    <source>
        <dbReference type="EMBL" id="KAF3449371.1"/>
    </source>
</evidence>
<accession>A0A8K0HB54</accession>
<dbReference type="Pfam" id="PF01535">
    <property type="entry name" value="PPR"/>
    <property type="match status" value="1"/>
</dbReference>
<gene>
    <name evidence="4" type="ORF">FNV43_RR10099</name>
</gene>
<dbReference type="Pfam" id="PF13812">
    <property type="entry name" value="PPR_3"/>
    <property type="match status" value="1"/>
</dbReference>
<dbReference type="PANTHER" id="PTHR47447">
    <property type="entry name" value="OS03G0856100 PROTEIN"/>
    <property type="match status" value="1"/>
</dbReference>
<dbReference type="InterPro" id="IPR002885">
    <property type="entry name" value="PPR_rpt"/>
</dbReference>
<feature type="repeat" description="PPR" evidence="3">
    <location>
        <begin position="125"/>
        <end position="159"/>
    </location>
</feature>
<evidence type="ECO:0000256" key="2">
    <source>
        <dbReference type="ARBA" id="ARBA00022737"/>
    </source>
</evidence>
<feature type="repeat" description="PPR" evidence="3">
    <location>
        <begin position="55"/>
        <end position="89"/>
    </location>
</feature>
<dbReference type="InterPro" id="IPR011990">
    <property type="entry name" value="TPR-like_helical_dom_sf"/>
</dbReference>
<evidence type="ECO:0000256" key="3">
    <source>
        <dbReference type="PROSITE-ProRule" id="PRU00708"/>
    </source>
</evidence>
<feature type="repeat" description="PPR" evidence="3">
    <location>
        <begin position="380"/>
        <end position="414"/>
    </location>
</feature>
<organism evidence="4 5">
    <name type="scientific">Rhamnella rubrinervis</name>
    <dbReference type="NCBI Taxonomy" id="2594499"/>
    <lineage>
        <taxon>Eukaryota</taxon>
        <taxon>Viridiplantae</taxon>
        <taxon>Streptophyta</taxon>
        <taxon>Embryophyta</taxon>
        <taxon>Tracheophyta</taxon>
        <taxon>Spermatophyta</taxon>
        <taxon>Magnoliopsida</taxon>
        <taxon>eudicotyledons</taxon>
        <taxon>Gunneridae</taxon>
        <taxon>Pentapetalae</taxon>
        <taxon>rosids</taxon>
        <taxon>fabids</taxon>
        <taxon>Rosales</taxon>
        <taxon>Rhamnaceae</taxon>
        <taxon>rhamnoid group</taxon>
        <taxon>Rhamneae</taxon>
        <taxon>Rhamnella</taxon>
    </lineage>
</organism>
<evidence type="ECO:0008006" key="6">
    <source>
        <dbReference type="Google" id="ProtNLM"/>
    </source>
</evidence>
<dbReference type="Gene3D" id="1.25.40.10">
    <property type="entry name" value="Tetratricopeptide repeat domain"/>
    <property type="match status" value="4"/>
</dbReference>
<dbReference type="OrthoDB" id="185373at2759"/>
<dbReference type="AlphaFoldDB" id="A0A8K0HB54"/>
<dbReference type="Pfam" id="PF13041">
    <property type="entry name" value="PPR_2"/>
    <property type="match status" value="2"/>
</dbReference>
<evidence type="ECO:0000256" key="1">
    <source>
        <dbReference type="ARBA" id="ARBA00007626"/>
    </source>
</evidence>
<name>A0A8K0HB54_9ROSA</name>
<comment type="caution">
    <text evidence="4">The sequence shown here is derived from an EMBL/GenBank/DDBJ whole genome shotgun (WGS) entry which is preliminary data.</text>
</comment>
<keyword evidence="5" id="KW-1185">Reference proteome</keyword>
<proteinExistence type="inferred from homology"/>
<feature type="repeat" description="PPR" evidence="3">
    <location>
        <begin position="90"/>
        <end position="124"/>
    </location>
</feature>
<dbReference type="EMBL" id="VOIH02000004">
    <property type="protein sequence ID" value="KAF3449371.1"/>
    <property type="molecule type" value="Genomic_DNA"/>
</dbReference>
<dbReference type="PANTHER" id="PTHR47447:SF27">
    <property type="entry name" value="PENTACOTRIPEPTIDE-REPEAT REGION OF PRORP DOMAIN-CONTAINING PROTEIN"/>
    <property type="match status" value="1"/>
</dbReference>
<dbReference type="Proteomes" id="UP000796880">
    <property type="component" value="Unassembled WGS sequence"/>
</dbReference>
<reference evidence="4" key="1">
    <citation type="submission" date="2020-03" db="EMBL/GenBank/DDBJ databases">
        <title>A high-quality chromosome-level genome assembly of a woody plant with both climbing and erect habits, Rhamnella rubrinervis.</title>
        <authorList>
            <person name="Lu Z."/>
            <person name="Yang Y."/>
            <person name="Zhu X."/>
            <person name="Sun Y."/>
        </authorList>
    </citation>
    <scope>NUCLEOTIDE SEQUENCE</scope>
    <source>
        <strain evidence="4">BYM</strain>
        <tissue evidence="4">Leaf</tissue>
    </source>
</reference>
<sequence>MEKAWLFFNWAAQLKGFKHDQFTYTTMIDIFGEAGRISSMNFVFKQMKEREIKIDAVTYTSLMHWISRSGDVDRAIEVWEEMKANGCNPTVVSYTAYMKILFDNNRAEEAIDAYKEMLQSGCSPNCYTYTVLMEYLIGSGKCKEALEIFYEMQEAKVQPDKAACNILIKKLCESGETWAMTQILQFMKENHLVLRYPVFLEACEALKVSGESDSLLRQANPHLSDESVSKEDDFRMMASDFHFTIDEGLILILLKRENLVSVDCLLAGIINKNIKLDSTIISTIIKVNRDCCRPENALLAFEYSVKLGITIERTSYLALIGALVRSELFTNVVDIVEEMTKAGHSLGIYAATILIYRLGSARRPSCAMKIFYCLPGDHKCTATYTALIGVYFSAGSVEKGLKIFKTMQRKGVVPSLGTYNVLLAGVSRLGGVGEVGEVEIYRKEIKRLQTDSHSQDMVPIEEKICDLVFVGDAGMVYL</sequence>
<comment type="similarity">
    <text evidence="1">Belongs to the PPR family. P subfamily.</text>
</comment>
<dbReference type="PROSITE" id="PS51375">
    <property type="entry name" value="PPR"/>
    <property type="match status" value="5"/>
</dbReference>
<dbReference type="NCBIfam" id="TIGR00756">
    <property type="entry name" value="PPR"/>
    <property type="match status" value="5"/>
</dbReference>
<keyword evidence="2" id="KW-0677">Repeat</keyword>